<name>A0A4R7SYF1_9ACTN</name>
<evidence type="ECO:0000313" key="2">
    <source>
        <dbReference type="EMBL" id="TDU83756.1"/>
    </source>
</evidence>
<dbReference type="InterPro" id="IPR010499">
    <property type="entry name" value="AraC_E-bd"/>
</dbReference>
<sequence length="158" mass="17125">MNTEYPQHRVVTEQPTAVRRATLHQSELAGWFAAAYGEIAGYLGRHGLTAQGYPFARYHLRSDGRFDVEAGFPVEAGIAGDGSVQPSSLPGGHVVTAWHTGPYQEVGQTYALLAGWIAEHGVEQAGDAWEIYHDPPTGSPALWRTEVIQPFTPAQVDA</sequence>
<dbReference type="RefSeq" id="WP_133983223.1">
    <property type="nucleotide sequence ID" value="NZ_SOCE01000002.1"/>
</dbReference>
<proteinExistence type="predicted"/>
<evidence type="ECO:0000259" key="1">
    <source>
        <dbReference type="SMART" id="SM00871"/>
    </source>
</evidence>
<dbReference type="InterPro" id="IPR011256">
    <property type="entry name" value="Reg_factor_effector_dom_sf"/>
</dbReference>
<dbReference type="Pfam" id="PF06445">
    <property type="entry name" value="GyrI-like"/>
    <property type="match status" value="1"/>
</dbReference>
<dbReference type="Gene3D" id="3.20.80.10">
    <property type="entry name" value="Regulatory factor, effector binding domain"/>
    <property type="match status" value="1"/>
</dbReference>
<evidence type="ECO:0000313" key="3">
    <source>
        <dbReference type="Proteomes" id="UP000295151"/>
    </source>
</evidence>
<accession>A0A4R7SYF1</accession>
<gene>
    <name evidence="2" type="ORF">EV138_6220</name>
</gene>
<organism evidence="2 3">
    <name type="scientific">Kribbella voronezhensis</name>
    <dbReference type="NCBI Taxonomy" id="2512212"/>
    <lineage>
        <taxon>Bacteria</taxon>
        <taxon>Bacillati</taxon>
        <taxon>Actinomycetota</taxon>
        <taxon>Actinomycetes</taxon>
        <taxon>Propionibacteriales</taxon>
        <taxon>Kribbellaceae</taxon>
        <taxon>Kribbella</taxon>
    </lineage>
</organism>
<dbReference type="SMART" id="SM00871">
    <property type="entry name" value="AraC_E_bind"/>
    <property type="match status" value="1"/>
</dbReference>
<dbReference type="EMBL" id="SOCE01000002">
    <property type="protein sequence ID" value="TDU83756.1"/>
    <property type="molecule type" value="Genomic_DNA"/>
</dbReference>
<protein>
    <submittedName>
        <fullName evidence="2">Effector-binding domain-containing protein</fullName>
    </submittedName>
</protein>
<comment type="caution">
    <text evidence="2">The sequence shown here is derived from an EMBL/GenBank/DDBJ whole genome shotgun (WGS) entry which is preliminary data.</text>
</comment>
<reference evidence="2 3" key="1">
    <citation type="submission" date="2019-03" db="EMBL/GenBank/DDBJ databases">
        <title>Genomic Encyclopedia of Type Strains, Phase III (KMG-III): the genomes of soil and plant-associated and newly described type strains.</title>
        <authorList>
            <person name="Whitman W."/>
        </authorList>
    </citation>
    <scope>NUCLEOTIDE SEQUENCE [LARGE SCALE GENOMIC DNA]</scope>
    <source>
        <strain evidence="2 3">VKM Ac-2575</strain>
    </source>
</reference>
<dbReference type="SUPFAM" id="SSF55136">
    <property type="entry name" value="Probable bacterial effector-binding domain"/>
    <property type="match status" value="1"/>
</dbReference>
<keyword evidence="3" id="KW-1185">Reference proteome</keyword>
<dbReference type="InterPro" id="IPR029442">
    <property type="entry name" value="GyrI-like"/>
</dbReference>
<dbReference type="AlphaFoldDB" id="A0A4R7SYF1"/>
<dbReference type="Proteomes" id="UP000295151">
    <property type="component" value="Unassembled WGS sequence"/>
</dbReference>
<dbReference type="OrthoDB" id="795001at2"/>
<feature type="domain" description="AraC effector-binding" evidence="1">
    <location>
        <begin position="6"/>
        <end position="152"/>
    </location>
</feature>